<comment type="caution">
    <text evidence="1">The sequence shown here is derived from an EMBL/GenBank/DDBJ whole genome shotgun (WGS) entry which is preliminary data.</text>
</comment>
<name>A0ABP4SG22_9ACTN</name>
<reference evidence="2" key="1">
    <citation type="journal article" date="2019" name="Int. J. Syst. Evol. Microbiol.">
        <title>The Global Catalogue of Microorganisms (GCM) 10K type strain sequencing project: providing services to taxonomists for standard genome sequencing and annotation.</title>
        <authorList>
            <consortium name="The Broad Institute Genomics Platform"/>
            <consortium name="The Broad Institute Genome Sequencing Center for Infectious Disease"/>
            <person name="Wu L."/>
            <person name="Ma J."/>
        </authorList>
    </citation>
    <scope>NUCLEOTIDE SEQUENCE [LARGE SCALE GENOMIC DNA]</scope>
    <source>
        <strain evidence="2">JCM 13929</strain>
    </source>
</reference>
<dbReference type="EMBL" id="BAAAMU010000083">
    <property type="protein sequence ID" value="GAA1669372.1"/>
    <property type="molecule type" value="Genomic_DNA"/>
</dbReference>
<proteinExistence type="predicted"/>
<evidence type="ECO:0000313" key="2">
    <source>
        <dbReference type="Proteomes" id="UP001500064"/>
    </source>
</evidence>
<sequence length="60" mass="6463">MICLCSSPRPQETGEVTDEVPVAAFAEATDYERYILDTLAPAVPEPSGTHILDLRTGTLT</sequence>
<dbReference type="Proteomes" id="UP001500064">
    <property type="component" value="Unassembled WGS sequence"/>
</dbReference>
<protein>
    <submittedName>
        <fullName evidence="1">Uncharacterized protein</fullName>
    </submittedName>
</protein>
<evidence type="ECO:0000313" key="1">
    <source>
        <dbReference type="EMBL" id="GAA1669372.1"/>
    </source>
</evidence>
<gene>
    <name evidence="1" type="ORF">GCM10009733_078500</name>
</gene>
<accession>A0ABP4SG22</accession>
<organism evidence="1 2">
    <name type="scientific">Nonomuraea maheshkhaliensis</name>
    <dbReference type="NCBI Taxonomy" id="419590"/>
    <lineage>
        <taxon>Bacteria</taxon>
        <taxon>Bacillati</taxon>
        <taxon>Actinomycetota</taxon>
        <taxon>Actinomycetes</taxon>
        <taxon>Streptosporangiales</taxon>
        <taxon>Streptosporangiaceae</taxon>
        <taxon>Nonomuraea</taxon>
    </lineage>
</organism>
<keyword evidence="2" id="KW-1185">Reference proteome</keyword>